<proteinExistence type="predicted"/>
<organism evidence="1 2">
    <name type="scientific">Dendrolimus kikuchii</name>
    <dbReference type="NCBI Taxonomy" id="765133"/>
    <lineage>
        <taxon>Eukaryota</taxon>
        <taxon>Metazoa</taxon>
        <taxon>Ecdysozoa</taxon>
        <taxon>Arthropoda</taxon>
        <taxon>Hexapoda</taxon>
        <taxon>Insecta</taxon>
        <taxon>Pterygota</taxon>
        <taxon>Neoptera</taxon>
        <taxon>Endopterygota</taxon>
        <taxon>Lepidoptera</taxon>
        <taxon>Glossata</taxon>
        <taxon>Ditrysia</taxon>
        <taxon>Bombycoidea</taxon>
        <taxon>Lasiocampidae</taxon>
        <taxon>Dendrolimus</taxon>
    </lineage>
</organism>
<evidence type="ECO:0000313" key="1">
    <source>
        <dbReference type="EMBL" id="KAJ0174296.1"/>
    </source>
</evidence>
<reference evidence="1 2" key="1">
    <citation type="journal article" date="2021" name="Front. Genet.">
        <title>Chromosome-Level Genome Assembly Reveals Significant Gene Expansion in the Toll and IMD Signaling Pathways of Dendrolimus kikuchii.</title>
        <authorList>
            <person name="Zhou J."/>
            <person name="Wu P."/>
            <person name="Xiong Z."/>
            <person name="Liu N."/>
            <person name="Zhao N."/>
            <person name="Ji M."/>
            <person name="Qiu Y."/>
            <person name="Yang B."/>
        </authorList>
    </citation>
    <scope>NUCLEOTIDE SEQUENCE [LARGE SCALE GENOMIC DNA]</scope>
    <source>
        <strain evidence="1">Ann1</strain>
    </source>
</reference>
<sequence length="446" mass="48146">MKKHMISENNYEHEFAKSSRNWLLHARYVRGEHAMCLDLADNLQKEYENKHIYAHYIKGAVLADAGRVQDALERFHSCIRLQPQDSEPVKQVAKCLFRQGRFQLALEAYLEADKLAKHPDPDIYCALAECCWNLGDMIHGVEWARSAVQAGGGERAGSLLAKLLLAEDDIHGALVAYDQALSSDACGADTLAAAGALRLRAGDPRRAFQLLGAALAQQPTQHGAALALAAMMLQHKDTAAALARLKTALAAHPTCVAAHTNLGLALMAKKKYIAALTCLQRAVWAAPLSARASHDLGLALLVCKRPASAFCRLATAAALQPTQAYTVLLIGVALERLADSRADAAYARAVILAPKDPLVRLNLAGRHARVGRFTEAIQEATITAQLLDDEEKSDAQMASSLATLLAMLRDAGVELSKLPSVTHDDGDIPAIENTAVEEEQLEPDEV</sequence>
<protein>
    <submittedName>
        <fullName evidence="1">Uncharacterized protein</fullName>
    </submittedName>
</protein>
<dbReference type="Proteomes" id="UP000824533">
    <property type="component" value="Linkage Group LG18"/>
</dbReference>
<accession>A0ACC1CRS0</accession>
<name>A0ACC1CRS0_9NEOP</name>
<comment type="caution">
    <text evidence="1">The sequence shown here is derived from an EMBL/GenBank/DDBJ whole genome shotgun (WGS) entry which is preliminary data.</text>
</comment>
<keyword evidence="2" id="KW-1185">Reference proteome</keyword>
<evidence type="ECO:0000313" key="2">
    <source>
        <dbReference type="Proteomes" id="UP000824533"/>
    </source>
</evidence>
<gene>
    <name evidence="1" type="ORF">K1T71_010442</name>
</gene>
<dbReference type="EMBL" id="CM034404">
    <property type="protein sequence ID" value="KAJ0174296.1"/>
    <property type="molecule type" value="Genomic_DNA"/>
</dbReference>